<feature type="transmembrane region" description="Helical" evidence="1">
    <location>
        <begin position="124"/>
        <end position="144"/>
    </location>
</feature>
<evidence type="ECO:0000256" key="1">
    <source>
        <dbReference type="SAM" id="Phobius"/>
    </source>
</evidence>
<keyword evidence="3" id="KW-1185">Reference proteome</keyword>
<feature type="transmembrane region" description="Helical" evidence="1">
    <location>
        <begin position="242"/>
        <end position="261"/>
    </location>
</feature>
<feature type="transmembrane region" description="Helical" evidence="1">
    <location>
        <begin position="186"/>
        <end position="206"/>
    </location>
</feature>
<dbReference type="EMBL" id="PEOG01000010">
    <property type="protein sequence ID" value="PIM54456.1"/>
    <property type="molecule type" value="Genomic_DNA"/>
</dbReference>
<sequence>MTSLRFRNARRVAPSHFHSPRLHPDRARPKGDWDWIPDIGTWLALATKLALFYGGAWLFAYCFFVIGFFPSGVGATDSVLLIFLAAGLGITTLFVSAWGLYVVSPFMNAMSVSLRPGKDSRPAFPVYGWIAWITWLGLTLNIALLMQTTGTEEQDVWVLLGGLLTSFGFGAHAAKRHVDAKGDGSTAVAQGILGACALLLLMMFLFKAQWLLIFMILFQGIFAMLLLAFLREPRFARERRTAVPLMAALLLGAPLYLSLVLRDGRAVPLTFAAVFDRFGFYREATDLAVLNKSAQQLWQLNAQRGLPLQACRLDDGTLLVSRAQVLWHGVGDRSLLRIAGDNSSGSVSNGRFEVDSADLRLIDPLPEQCSQLATEVHFASRSAQPIDEQELQALTDDFERASRAAPSGWLLTEMKVRGHADPMPLGVSGNLDLGLARASAVAARLTQAFNLAPDLRRGTLRIALESSAARDPSGTTCPLKGDHPSLAECHARSRRVDTQLVFSPTAR</sequence>
<gene>
    <name evidence="2" type="ORF">CS062_04800</name>
</gene>
<accession>A0A2G9CDE1</accession>
<feature type="transmembrane region" description="Helical" evidence="1">
    <location>
        <begin position="49"/>
        <end position="69"/>
    </location>
</feature>
<keyword evidence="1" id="KW-0472">Membrane</keyword>
<proteinExistence type="predicted"/>
<protein>
    <recommendedName>
        <fullName evidence="4">OmpA-like domain-containing protein</fullName>
    </recommendedName>
</protein>
<dbReference type="Gene3D" id="3.30.1330.60">
    <property type="entry name" value="OmpA-like domain"/>
    <property type="match status" value="1"/>
</dbReference>
<dbReference type="RefSeq" id="WP_099860313.1">
    <property type="nucleotide sequence ID" value="NZ_PEOG01000010.1"/>
</dbReference>
<keyword evidence="1" id="KW-0812">Transmembrane</keyword>
<evidence type="ECO:0000313" key="2">
    <source>
        <dbReference type="EMBL" id="PIM54456.1"/>
    </source>
</evidence>
<dbReference type="Proteomes" id="UP000231501">
    <property type="component" value="Unassembled WGS sequence"/>
</dbReference>
<reference evidence="2 3" key="1">
    <citation type="submission" date="2017-11" db="EMBL/GenBank/DDBJ databases">
        <title>Draft genome sequence of Mitsuaria sp. HWN-4.</title>
        <authorList>
            <person name="Gundlapally S.R."/>
        </authorList>
    </citation>
    <scope>NUCLEOTIDE SEQUENCE [LARGE SCALE GENOMIC DNA]</scope>
    <source>
        <strain evidence="2 3">HWN-4</strain>
    </source>
</reference>
<evidence type="ECO:0000313" key="3">
    <source>
        <dbReference type="Proteomes" id="UP000231501"/>
    </source>
</evidence>
<dbReference type="SUPFAM" id="SSF103088">
    <property type="entry name" value="OmpA-like"/>
    <property type="match status" value="1"/>
</dbReference>
<name>A0A2G9CDE1_9BURK</name>
<feature type="transmembrane region" description="Helical" evidence="1">
    <location>
        <begin position="156"/>
        <end position="174"/>
    </location>
</feature>
<feature type="transmembrane region" description="Helical" evidence="1">
    <location>
        <begin position="81"/>
        <end position="103"/>
    </location>
</feature>
<evidence type="ECO:0008006" key="4">
    <source>
        <dbReference type="Google" id="ProtNLM"/>
    </source>
</evidence>
<dbReference type="OrthoDB" id="8781884at2"/>
<dbReference type="AlphaFoldDB" id="A0A2G9CDE1"/>
<feature type="transmembrane region" description="Helical" evidence="1">
    <location>
        <begin position="212"/>
        <end position="230"/>
    </location>
</feature>
<organism evidence="2 3">
    <name type="scientific">Roseateles chitinivorans</name>
    <dbReference type="NCBI Taxonomy" id="2917965"/>
    <lineage>
        <taxon>Bacteria</taxon>
        <taxon>Pseudomonadati</taxon>
        <taxon>Pseudomonadota</taxon>
        <taxon>Betaproteobacteria</taxon>
        <taxon>Burkholderiales</taxon>
        <taxon>Sphaerotilaceae</taxon>
        <taxon>Roseateles</taxon>
    </lineage>
</organism>
<keyword evidence="1" id="KW-1133">Transmembrane helix</keyword>
<comment type="caution">
    <text evidence="2">The sequence shown here is derived from an EMBL/GenBank/DDBJ whole genome shotgun (WGS) entry which is preliminary data.</text>
</comment>
<dbReference type="InterPro" id="IPR036737">
    <property type="entry name" value="OmpA-like_sf"/>
</dbReference>